<comment type="caution">
    <text evidence="1">The sequence shown here is derived from an EMBL/GenBank/DDBJ whole genome shotgun (WGS) entry which is preliminary data.</text>
</comment>
<dbReference type="Proteomes" id="UP001152622">
    <property type="component" value="Chromosome 7"/>
</dbReference>
<organism evidence="1 2">
    <name type="scientific">Synaphobranchus kaupii</name>
    <name type="common">Kaup's arrowtooth eel</name>
    <dbReference type="NCBI Taxonomy" id="118154"/>
    <lineage>
        <taxon>Eukaryota</taxon>
        <taxon>Metazoa</taxon>
        <taxon>Chordata</taxon>
        <taxon>Craniata</taxon>
        <taxon>Vertebrata</taxon>
        <taxon>Euteleostomi</taxon>
        <taxon>Actinopterygii</taxon>
        <taxon>Neopterygii</taxon>
        <taxon>Teleostei</taxon>
        <taxon>Anguilliformes</taxon>
        <taxon>Synaphobranchidae</taxon>
        <taxon>Synaphobranchus</taxon>
    </lineage>
</organism>
<name>A0A9Q1F9W9_SYNKA</name>
<keyword evidence="2" id="KW-1185">Reference proteome</keyword>
<dbReference type="AlphaFoldDB" id="A0A9Q1F9W9"/>
<reference evidence="1" key="1">
    <citation type="journal article" date="2023" name="Science">
        <title>Genome structures resolve the early diversification of teleost fishes.</title>
        <authorList>
            <person name="Parey E."/>
            <person name="Louis A."/>
            <person name="Montfort J."/>
            <person name="Bouchez O."/>
            <person name="Roques C."/>
            <person name="Iampietro C."/>
            <person name="Lluch J."/>
            <person name="Castinel A."/>
            <person name="Donnadieu C."/>
            <person name="Desvignes T."/>
            <person name="Floi Bucao C."/>
            <person name="Jouanno E."/>
            <person name="Wen M."/>
            <person name="Mejri S."/>
            <person name="Dirks R."/>
            <person name="Jansen H."/>
            <person name="Henkel C."/>
            <person name="Chen W.J."/>
            <person name="Zahm M."/>
            <person name="Cabau C."/>
            <person name="Klopp C."/>
            <person name="Thompson A.W."/>
            <person name="Robinson-Rechavi M."/>
            <person name="Braasch I."/>
            <person name="Lecointre G."/>
            <person name="Bobe J."/>
            <person name="Postlethwait J.H."/>
            <person name="Berthelot C."/>
            <person name="Roest Crollius H."/>
            <person name="Guiguen Y."/>
        </authorList>
    </citation>
    <scope>NUCLEOTIDE SEQUENCE</scope>
    <source>
        <strain evidence="1">WJC10195</strain>
    </source>
</reference>
<evidence type="ECO:0000313" key="1">
    <source>
        <dbReference type="EMBL" id="KAJ8353967.1"/>
    </source>
</evidence>
<evidence type="ECO:0000313" key="2">
    <source>
        <dbReference type="Proteomes" id="UP001152622"/>
    </source>
</evidence>
<protein>
    <submittedName>
        <fullName evidence="1">Uncharacterized protein</fullName>
    </submittedName>
</protein>
<proteinExistence type="predicted"/>
<gene>
    <name evidence="1" type="ORF">SKAU_G00215340</name>
</gene>
<accession>A0A9Q1F9W9</accession>
<dbReference type="EMBL" id="JAINUF010000007">
    <property type="protein sequence ID" value="KAJ8353967.1"/>
    <property type="molecule type" value="Genomic_DNA"/>
</dbReference>
<sequence>MSDITHHRCSVGRTHSRAEISRPGWYPLKAKKARNIPRQLQRGTGAWIWIQSNAGRVSLVVGPGGPSREVDPPENQHELICRDGMVPAANVTPCFQRASASAVFPTGRERVKGCAHHCGDRCWPGSMGNFQTLAEPGPGLLALVTVQAPGRPFGSELMAIQSADVWTCAAQRGFRGLVVELRHTGARHGPSMPKNLLMLSFQAAPHSPCE</sequence>